<reference evidence="3" key="1">
    <citation type="submission" date="2016-05" db="EMBL/GenBank/DDBJ databases">
        <title>Comparative genomics of biotechnologically important yeasts.</title>
        <authorList>
            <consortium name="DOE Joint Genome Institute"/>
            <person name="Riley R."/>
            <person name="Haridas S."/>
            <person name="Wolfe K.H."/>
            <person name="Lopes M.R."/>
            <person name="Hittinger C.T."/>
            <person name="Goker M."/>
            <person name="Salamov A."/>
            <person name="Wisecaver J."/>
            <person name="Long T.M."/>
            <person name="Aerts A.L."/>
            <person name="Barry K."/>
            <person name="Choi C."/>
            <person name="Clum A."/>
            <person name="Coughlan A.Y."/>
            <person name="Deshpande S."/>
            <person name="Douglass A.P."/>
            <person name="Hanson S.J."/>
            <person name="Klenk H.-P."/>
            <person name="Labutti K."/>
            <person name="Lapidus A."/>
            <person name="Lindquist E."/>
            <person name="Lipzen A."/>
            <person name="Meier-Kolthoff J.P."/>
            <person name="Ohm R.A."/>
            <person name="Otillar R.P."/>
            <person name="Pangilinan J."/>
            <person name="Peng Y."/>
            <person name="Rokas A."/>
            <person name="Rosa C.A."/>
            <person name="Scheuner C."/>
            <person name="Sibirny A.A."/>
            <person name="Slot J.C."/>
            <person name="Stielow J.B."/>
            <person name="Sun H."/>
            <person name="Kurtzman C.P."/>
            <person name="Blackwell M."/>
            <person name="Grigoriev I.V."/>
            <person name="Jeffries T.W."/>
        </authorList>
    </citation>
    <scope>NUCLEOTIDE SEQUENCE [LARGE SCALE GENOMIC DNA]</scope>
    <source>
        <strain evidence="3">NRRL Y-17324</strain>
    </source>
</reference>
<keyword evidence="3" id="KW-1185">Reference proteome</keyword>
<evidence type="ECO:0000313" key="3">
    <source>
        <dbReference type="Proteomes" id="UP000094285"/>
    </source>
</evidence>
<name>A0A1E4SK68_9ASCO</name>
<feature type="transmembrane region" description="Helical" evidence="1">
    <location>
        <begin position="34"/>
        <end position="55"/>
    </location>
</feature>
<dbReference type="GeneID" id="30980888"/>
<dbReference type="EMBL" id="KV453911">
    <property type="protein sequence ID" value="ODV79888.1"/>
    <property type="molecule type" value="Genomic_DNA"/>
</dbReference>
<sequence length="109" mass="12305">MEAPALPPNCQCHQCHRPGQMHPMASLTSCCTPLFLYFVVPGSLGSSSLMHLPWLNSKLLRVKKRHHFADNTFLTYFRVPCLSPPYLANSMPHALCRLLLLTSSHRYLG</sequence>
<evidence type="ECO:0000313" key="2">
    <source>
        <dbReference type="EMBL" id="ODV79888.1"/>
    </source>
</evidence>
<protein>
    <submittedName>
        <fullName evidence="2">Uncharacterized protein</fullName>
    </submittedName>
</protein>
<dbReference type="Proteomes" id="UP000094285">
    <property type="component" value="Unassembled WGS sequence"/>
</dbReference>
<organism evidence="2 3">
    <name type="scientific">Suhomyces tanzawaensis NRRL Y-17324</name>
    <dbReference type="NCBI Taxonomy" id="984487"/>
    <lineage>
        <taxon>Eukaryota</taxon>
        <taxon>Fungi</taxon>
        <taxon>Dikarya</taxon>
        <taxon>Ascomycota</taxon>
        <taxon>Saccharomycotina</taxon>
        <taxon>Pichiomycetes</taxon>
        <taxon>Debaryomycetaceae</taxon>
        <taxon>Suhomyces</taxon>
    </lineage>
</organism>
<keyword evidence="1" id="KW-0812">Transmembrane</keyword>
<evidence type="ECO:0000256" key="1">
    <source>
        <dbReference type="SAM" id="Phobius"/>
    </source>
</evidence>
<gene>
    <name evidence="2" type="ORF">CANTADRAFT_218602</name>
</gene>
<keyword evidence="1" id="KW-1133">Transmembrane helix</keyword>
<accession>A0A1E4SK68</accession>
<dbReference type="RefSeq" id="XP_020065010.1">
    <property type="nucleotide sequence ID" value="XM_020206751.1"/>
</dbReference>
<keyword evidence="1" id="KW-0472">Membrane</keyword>
<dbReference type="AlphaFoldDB" id="A0A1E4SK68"/>
<proteinExistence type="predicted"/>